<evidence type="ECO:0000313" key="3">
    <source>
        <dbReference type="Proteomes" id="UP000439903"/>
    </source>
</evidence>
<sequence length="668" mass="76834">MSENINLLSVEDVQEWKKAGVIKFLQENKDKLDLDDDDIDIIKKNKVAGPDLLNYSKEEFRECGLQMGPAKRIFDYVNKIKGEGQATTAPNQEVQELKERLAILQASKIREEVPIYFQYLESEVIKISADGWEDFTQLYARLKETFGLKRSLMDYKFVISNKNIEFSWSKNDFVDFIENYKCSVHNPVRILGVKKGVKRSYIEMIGDLPAPSTLGTPKEWFKLQKCNPIDHPICLNHRPPEASSTIPVSLYSPIFGKFKDFCEEAPEREDNQFTYDICNEMAKYYEKEEDRQDVANKMLEKYLGPSVELLTVKRKKSDGSLKDARTDGTMSFSKYRGANFEYKCDDCSSGTSPYLENCSYYLVFCNEQANRPSFDVTNLPCFLVTIAGPYFSVSGAVLAEFAIVDPLTPVFPLIWQKHDEMTLSLSRTFRALKKSLKILDHYYEQVDEQARKIPQTINPEHPLFPEVTIDGECYSVQIIRSIGNYLLWEVTLSNEQGPPKKAYVKAIQKGKYSLNTHQLLAEAGYAPKVLTSLIIPGNWLLVYMEYLDNHSTLNRVAFNLNDQDRSSLRVKIEKMVKHLHNLDHVHGDLREGNILIRQFENNDFDVKLIDFEWSGEVGSACYSHFMNHVNIKWPDGAEDGKLVTKAHDLAMLNQTLRRTGLLQDQMEY</sequence>
<accession>A0A8H4A287</accession>
<dbReference type="InterPro" id="IPR011009">
    <property type="entry name" value="Kinase-like_dom_sf"/>
</dbReference>
<dbReference type="AlphaFoldDB" id="A0A8H4A287"/>
<dbReference type="Gene3D" id="1.10.510.10">
    <property type="entry name" value="Transferase(Phosphotransferase) domain 1"/>
    <property type="match status" value="1"/>
</dbReference>
<feature type="domain" description="Protein kinase" evidence="1">
    <location>
        <begin position="432"/>
        <end position="668"/>
    </location>
</feature>
<reference evidence="2 3" key="1">
    <citation type="journal article" date="2019" name="Environ. Microbiol.">
        <title>At the nexus of three kingdoms: the genome of the mycorrhizal fungus Gigaspora margarita provides insights into plant, endobacterial and fungal interactions.</title>
        <authorList>
            <person name="Venice F."/>
            <person name="Ghignone S."/>
            <person name="Salvioli di Fossalunga A."/>
            <person name="Amselem J."/>
            <person name="Novero M."/>
            <person name="Xianan X."/>
            <person name="Sedzielewska Toro K."/>
            <person name="Morin E."/>
            <person name="Lipzen A."/>
            <person name="Grigoriev I.V."/>
            <person name="Henrissat B."/>
            <person name="Martin F.M."/>
            <person name="Bonfante P."/>
        </authorList>
    </citation>
    <scope>NUCLEOTIDE SEQUENCE [LARGE SCALE GENOMIC DNA]</scope>
    <source>
        <strain evidence="2 3">BEG34</strain>
    </source>
</reference>
<dbReference type="Pfam" id="PF06293">
    <property type="entry name" value="Kdo"/>
    <property type="match status" value="1"/>
</dbReference>
<dbReference type="GO" id="GO:0005524">
    <property type="term" value="F:ATP binding"/>
    <property type="evidence" value="ECO:0007669"/>
    <property type="project" value="InterPro"/>
</dbReference>
<dbReference type="GO" id="GO:0004672">
    <property type="term" value="F:protein kinase activity"/>
    <property type="evidence" value="ECO:0007669"/>
    <property type="project" value="InterPro"/>
</dbReference>
<protein>
    <submittedName>
        <fullName evidence="2">Protein kinase-like domain containing protein</fullName>
    </submittedName>
</protein>
<organism evidence="2 3">
    <name type="scientific">Gigaspora margarita</name>
    <dbReference type="NCBI Taxonomy" id="4874"/>
    <lineage>
        <taxon>Eukaryota</taxon>
        <taxon>Fungi</taxon>
        <taxon>Fungi incertae sedis</taxon>
        <taxon>Mucoromycota</taxon>
        <taxon>Glomeromycotina</taxon>
        <taxon>Glomeromycetes</taxon>
        <taxon>Diversisporales</taxon>
        <taxon>Gigasporaceae</taxon>
        <taxon>Gigaspora</taxon>
    </lineage>
</organism>
<keyword evidence="2" id="KW-0808">Transferase</keyword>
<dbReference type="SUPFAM" id="SSF47769">
    <property type="entry name" value="SAM/Pointed domain"/>
    <property type="match status" value="1"/>
</dbReference>
<dbReference type="EMBL" id="WTPW01002197">
    <property type="protein sequence ID" value="KAF0392168.1"/>
    <property type="molecule type" value="Genomic_DNA"/>
</dbReference>
<keyword evidence="3" id="KW-1185">Reference proteome</keyword>
<dbReference type="SUPFAM" id="SSF56112">
    <property type="entry name" value="Protein kinase-like (PK-like)"/>
    <property type="match status" value="1"/>
</dbReference>
<dbReference type="Gene3D" id="1.10.150.50">
    <property type="entry name" value="Transcription Factor, Ets-1"/>
    <property type="match status" value="1"/>
</dbReference>
<comment type="caution">
    <text evidence="2">The sequence shown here is derived from an EMBL/GenBank/DDBJ whole genome shotgun (WGS) entry which is preliminary data.</text>
</comment>
<keyword evidence="2" id="KW-0418">Kinase</keyword>
<evidence type="ECO:0000259" key="1">
    <source>
        <dbReference type="PROSITE" id="PS50011"/>
    </source>
</evidence>
<dbReference type="InterPro" id="IPR013761">
    <property type="entry name" value="SAM/pointed_sf"/>
</dbReference>
<gene>
    <name evidence="2" type="ORF">F8M41_010566</name>
</gene>
<dbReference type="PROSITE" id="PS50011">
    <property type="entry name" value="PROTEIN_KINASE_DOM"/>
    <property type="match status" value="1"/>
</dbReference>
<dbReference type="InterPro" id="IPR000719">
    <property type="entry name" value="Prot_kinase_dom"/>
</dbReference>
<dbReference type="OrthoDB" id="2416192at2759"/>
<proteinExistence type="predicted"/>
<name>A0A8H4A287_GIGMA</name>
<evidence type="ECO:0000313" key="2">
    <source>
        <dbReference type="EMBL" id="KAF0392168.1"/>
    </source>
</evidence>
<dbReference type="Proteomes" id="UP000439903">
    <property type="component" value="Unassembled WGS sequence"/>
</dbReference>